<name>A0A2K3NBP6_TRIPR</name>
<dbReference type="AlphaFoldDB" id="A0A2K3NBP6"/>
<accession>A0A2K3NBP6</accession>
<sequence length="186" mass="21158">MWEDWFSVQQVKQRRQDTIQQQQYPLKWQKPCNGWFKCNVDAGFHKEVNKSSTGWCLRNARGHFVMAETTWLHGNCSIVEGESLALFQAMKALAQSGISNVIFETDSKSVVDAITHFRGGSSEFSSLISHITNILSCNPNFTVKFIKRQANMVAHTLARAAVSWPRRCTFESLPLCITTLLNNEMI</sequence>
<dbReference type="EMBL" id="ASHM01018912">
    <property type="protein sequence ID" value="PNY00430.1"/>
    <property type="molecule type" value="Genomic_DNA"/>
</dbReference>
<reference evidence="2 3" key="1">
    <citation type="journal article" date="2014" name="Am. J. Bot.">
        <title>Genome assembly and annotation for red clover (Trifolium pratense; Fabaceae).</title>
        <authorList>
            <person name="Istvanek J."/>
            <person name="Jaros M."/>
            <person name="Krenek A."/>
            <person name="Repkova J."/>
        </authorList>
    </citation>
    <scope>NUCLEOTIDE SEQUENCE [LARGE SCALE GENOMIC DNA]</scope>
    <source>
        <strain evidence="3">cv. Tatra</strain>
        <tissue evidence="2">Young leaves</tissue>
    </source>
</reference>
<evidence type="ECO:0000313" key="2">
    <source>
        <dbReference type="EMBL" id="PNY00430.1"/>
    </source>
</evidence>
<dbReference type="Pfam" id="PF13456">
    <property type="entry name" value="RVT_3"/>
    <property type="match status" value="1"/>
</dbReference>
<proteinExistence type="predicted"/>
<reference evidence="2 3" key="2">
    <citation type="journal article" date="2017" name="Front. Plant Sci.">
        <title>Gene Classification and Mining of Molecular Markers Useful in Red Clover (Trifolium pratense) Breeding.</title>
        <authorList>
            <person name="Istvanek J."/>
            <person name="Dluhosova J."/>
            <person name="Dluhos P."/>
            <person name="Patkova L."/>
            <person name="Nedelnik J."/>
            <person name="Repkova J."/>
        </authorList>
    </citation>
    <scope>NUCLEOTIDE SEQUENCE [LARGE SCALE GENOMIC DNA]</scope>
    <source>
        <strain evidence="3">cv. Tatra</strain>
        <tissue evidence="2">Young leaves</tissue>
    </source>
</reference>
<dbReference type="PANTHER" id="PTHR47074">
    <property type="entry name" value="BNAC02G40300D PROTEIN"/>
    <property type="match status" value="1"/>
</dbReference>
<protein>
    <submittedName>
        <fullName evidence="2">Cytochrome p450</fullName>
    </submittedName>
</protein>
<dbReference type="InterPro" id="IPR036397">
    <property type="entry name" value="RNaseH_sf"/>
</dbReference>
<dbReference type="Proteomes" id="UP000236291">
    <property type="component" value="Unassembled WGS sequence"/>
</dbReference>
<dbReference type="GO" id="GO:0004523">
    <property type="term" value="F:RNA-DNA hybrid ribonuclease activity"/>
    <property type="evidence" value="ECO:0007669"/>
    <property type="project" value="InterPro"/>
</dbReference>
<dbReference type="InterPro" id="IPR052929">
    <property type="entry name" value="RNase_H-like_EbsB-rel"/>
</dbReference>
<dbReference type="STRING" id="57577.A0A2K3NBP6"/>
<dbReference type="InterPro" id="IPR012337">
    <property type="entry name" value="RNaseH-like_sf"/>
</dbReference>
<organism evidence="2 3">
    <name type="scientific">Trifolium pratense</name>
    <name type="common">Red clover</name>
    <dbReference type="NCBI Taxonomy" id="57577"/>
    <lineage>
        <taxon>Eukaryota</taxon>
        <taxon>Viridiplantae</taxon>
        <taxon>Streptophyta</taxon>
        <taxon>Embryophyta</taxon>
        <taxon>Tracheophyta</taxon>
        <taxon>Spermatophyta</taxon>
        <taxon>Magnoliopsida</taxon>
        <taxon>eudicotyledons</taxon>
        <taxon>Gunneridae</taxon>
        <taxon>Pentapetalae</taxon>
        <taxon>rosids</taxon>
        <taxon>fabids</taxon>
        <taxon>Fabales</taxon>
        <taxon>Fabaceae</taxon>
        <taxon>Papilionoideae</taxon>
        <taxon>50 kb inversion clade</taxon>
        <taxon>NPAAA clade</taxon>
        <taxon>Hologalegina</taxon>
        <taxon>IRL clade</taxon>
        <taxon>Trifolieae</taxon>
        <taxon>Trifolium</taxon>
    </lineage>
</organism>
<dbReference type="CDD" id="cd06222">
    <property type="entry name" value="RNase_H_like"/>
    <property type="match status" value="1"/>
</dbReference>
<dbReference type="GO" id="GO:0003676">
    <property type="term" value="F:nucleic acid binding"/>
    <property type="evidence" value="ECO:0007669"/>
    <property type="project" value="InterPro"/>
</dbReference>
<feature type="domain" description="RNase H type-1" evidence="1">
    <location>
        <begin position="39"/>
        <end position="161"/>
    </location>
</feature>
<dbReference type="InterPro" id="IPR044730">
    <property type="entry name" value="RNase_H-like_dom_plant"/>
</dbReference>
<evidence type="ECO:0000259" key="1">
    <source>
        <dbReference type="Pfam" id="PF13456"/>
    </source>
</evidence>
<dbReference type="SUPFAM" id="SSF53098">
    <property type="entry name" value="Ribonuclease H-like"/>
    <property type="match status" value="1"/>
</dbReference>
<dbReference type="InterPro" id="IPR002156">
    <property type="entry name" value="RNaseH_domain"/>
</dbReference>
<evidence type="ECO:0000313" key="3">
    <source>
        <dbReference type="Proteomes" id="UP000236291"/>
    </source>
</evidence>
<comment type="caution">
    <text evidence="2">The sequence shown here is derived from an EMBL/GenBank/DDBJ whole genome shotgun (WGS) entry which is preliminary data.</text>
</comment>
<dbReference type="Gene3D" id="3.30.420.10">
    <property type="entry name" value="Ribonuclease H-like superfamily/Ribonuclease H"/>
    <property type="match status" value="1"/>
</dbReference>
<gene>
    <name evidence="2" type="ORF">L195_g023710</name>
</gene>
<dbReference type="PANTHER" id="PTHR47074:SF54">
    <property type="entry name" value="RNASE H TYPE-1 DOMAIN-CONTAINING PROTEIN"/>
    <property type="match status" value="1"/>
</dbReference>